<dbReference type="Pfam" id="PF09982">
    <property type="entry name" value="LpxR"/>
    <property type="match status" value="1"/>
</dbReference>
<name>A0ABM7RJD2_9BACT</name>
<dbReference type="InterPro" id="IPR018707">
    <property type="entry name" value="LpxR"/>
</dbReference>
<reference evidence="2 3" key="1">
    <citation type="submission" date="2021-06" db="EMBL/GenBank/DDBJ databases">
        <title>Complete genome of Haloferula helveola possessing various polysaccharide degrading enzymes.</title>
        <authorList>
            <person name="Takami H."/>
            <person name="Huang C."/>
            <person name="Hamasaki K."/>
        </authorList>
    </citation>
    <scope>NUCLEOTIDE SEQUENCE [LARGE SCALE GENOMIC DNA]</scope>
    <source>
        <strain evidence="2 3">CN-1</strain>
    </source>
</reference>
<proteinExistence type="predicted"/>
<evidence type="ECO:0000313" key="2">
    <source>
        <dbReference type="EMBL" id="BCX50228.1"/>
    </source>
</evidence>
<dbReference type="Gene3D" id="2.40.128.140">
    <property type="entry name" value="Outer membrane protein"/>
    <property type="match status" value="1"/>
</dbReference>
<evidence type="ECO:0008006" key="4">
    <source>
        <dbReference type="Google" id="ProtNLM"/>
    </source>
</evidence>
<organism evidence="2 3">
    <name type="scientific">Haloferula helveola</name>
    <dbReference type="NCBI Taxonomy" id="490095"/>
    <lineage>
        <taxon>Bacteria</taxon>
        <taxon>Pseudomonadati</taxon>
        <taxon>Verrucomicrobiota</taxon>
        <taxon>Verrucomicrobiia</taxon>
        <taxon>Verrucomicrobiales</taxon>
        <taxon>Verrucomicrobiaceae</taxon>
        <taxon>Haloferula</taxon>
    </lineage>
</organism>
<sequence length="349" mass="39207">MKPLSAIVALMTTASAVADPLADDAGYLTFYLDNDLFGGSDRDYTNGARLSWISGSKTVNELPQVQRWLRSLSGDPDSFRVFQGVTGFEDPDAVVYNYGVSLTQLMFTPANPNPYAQPPFQRRYAGWLGLGFSLHVKDDSILNSVEFSLGTTGSNAFAEETQDFIHDVRDIQKFNGWSNQIPSELTFDLSFIQKRRLDLARFGYGIIRVDGVGEWGARLGTFRTDAHLGGMFRIGYNLPPDFSDPRLSPTAYSHQYFESGFDYDSHWSVFGLFGAKLSGVAHDATLDGPLFHDFRTGIDRRPFVVEAYAGFGIRYRAVEFSYAHTWRTEEYRTQRGLAEFGTVSVRLRF</sequence>
<gene>
    <name evidence="2" type="ORF">HAHE_41360</name>
</gene>
<feature type="signal peptide" evidence="1">
    <location>
        <begin position="1"/>
        <end position="18"/>
    </location>
</feature>
<dbReference type="Proteomes" id="UP001374893">
    <property type="component" value="Chromosome"/>
</dbReference>
<accession>A0ABM7RJD2</accession>
<evidence type="ECO:0000256" key="1">
    <source>
        <dbReference type="SAM" id="SignalP"/>
    </source>
</evidence>
<protein>
    <recommendedName>
        <fullName evidence="4">Lipid A deacylase LpxR family protein</fullName>
    </recommendedName>
</protein>
<feature type="chain" id="PRO_5045784215" description="Lipid A deacylase LpxR family protein" evidence="1">
    <location>
        <begin position="19"/>
        <end position="349"/>
    </location>
</feature>
<keyword evidence="1" id="KW-0732">Signal</keyword>
<dbReference type="RefSeq" id="WP_338687189.1">
    <property type="nucleotide sequence ID" value="NZ_AP024702.1"/>
</dbReference>
<keyword evidence="3" id="KW-1185">Reference proteome</keyword>
<dbReference type="EMBL" id="AP024702">
    <property type="protein sequence ID" value="BCX50228.1"/>
    <property type="molecule type" value="Genomic_DNA"/>
</dbReference>
<evidence type="ECO:0000313" key="3">
    <source>
        <dbReference type="Proteomes" id="UP001374893"/>
    </source>
</evidence>
<dbReference type="InterPro" id="IPR037107">
    <property type="entry name" value="Put_OMP_sf"/>
</dbReference>